<protein>
    <submittedName>
        <fullName evidence="1">Uncharacterized protein</fullName>
    </submittedName>
</protein>
<evidence type="ECO:0000313" key="1">
    <source>
        <dbReference type="EMBL" id="MCP2257741.1"/>
    </source>
</evidence>
<organism evidence="1 2">
    <name type="scientific">Streptoalloteichus tenebrarius (strain ATCC 17920 / DSM 40477 / JCM 4838 / CBS 697.72 / NBRC 16177 / NCIMB 11028 / NRRL B-12390 / A12253. 1 / ISP 5477)</name>
    <name type="common">Streptomyces tenebrarius</name>
    <dbReference type="NCBI Taxonomy" id="1933"/>
    <lineage>
        <taxon>Bacteria</taxon>
        <taxon>Bacillati</taxon>
        <taxon>Actinomycetota</taxon>
        <taxon>Actinomycetes</taxon>
        <taxon>Pseudonocardiales</taxon>
        <taxon>Pseudonocardiaceae</taxon>
        <taxon>Streptoalloteichus</taxon>
    </lineage>
</organism>
<dbReference type="Pfam" id="PF19673">
    <property type="entry name" value="DUF6176"/>
    <property type="match status" value="1"/>
</dbReference>
<name>A0ABT1HQE7_STRSD</name>
<dbReference type="InterPro" id="IPR046174">
    <property type="entry name" value="DUF6176"/>
</dbReference>
<dbReference type="Proteomes" id="UP001205311">
    <property type="component" value="Unassembled WGS sequence"/>
</dbReference>
<evidence type="ECO:0000313" key="2">
    <source>
        <dbReference type="Proteomes" id="UP001205311"/>
    </source>
</evidence>
<reference evidence="1 2" key="1">
    <citation type="submission" date="2022-06" db="EMBL/GenBank/DDBJ databases">
        <title>Genomic Encyclopedia of Archaeal and Bacterial Type Strains, Phase II (KMG-II): from individual species to whole genera.</title>
        <authorList>
            <person name="Goeker M."/>
        </authorList>
    </citation>
    <scope>NUCLEOTIDE SEQUENCE [LARGE SCALE GENOMIC DNA]</scope>
    <source>
        <strain evidence="1 2">DSM 40477</strain>
    </source>
</reference>
<sequence length="109" mass="12158">MQVRCVRVRLRAGTADRVRGAVAGWSLRRDEALESLRDEGLVRESVFLEHTGEGDYLLLVQTGRDLNLAAERFATSALPLAAEKRRLLTEVTEHAIAIELLAHHDLAED</sequence>
<proteinExistence type="predicted"/>
<gene>
    <name evidence="1" type="ORF">LX15_001427</name>
</gene>
<comment type="caution">
    <text evidence="1">The sequence shown here is derived from an EMBL/GenBank/DDBJ whole genome shotgun (WGS) entry which is preliminary data.</text>
</comment>
<dbReference type="EMBL" id="JAMTCP010000005">
    <property type="protein sequence ID" value="MCP2257741.1"/>
    <property type="molecule type" value="Genomic_DNA"/>
</dbReference>
<keyword evidence="2" id="KW-1185">Reference proteome</keyword>
<accession>A0ABT1HQE7</accession>